<dbReference type="SFLD" id="SFLDG01082">
    <property type="entry name" value="B12-binding_domain_containing"/>
    <property type="match status" value="1"/>
</dbReference>
<dbReference type="Gene3D" id="3.80.30.20">
    <property type="entry name" value="tm_1862 like domain"/>
    <property type="match status" value="1"/>
</dbReference>
<protein>
    <recommendedName>
        <fullName evidence="6">B12-binding domain-containing protein</fullName>
    </recommendedName>
</protein>
<dbReference type="InterPro" id="IPR023404">
    <property type="entry name" value="rSAM_horseshoe"/>
</dbReference>
<dbReference type="GO" id="GO:0051539">
    <property type="term" value="F:4 iron, 4 sulfur cluster binding"/>
    <property type="evidence" value="ECO:0007669"/>
    <property type="project" value="UniProtKB-KW"/>
</dbReference>
<keyword evidence="2" id="KW-0949">S-adenosyl-L-methionine</keyword>
<dbReference type="Pfam" id="PF02310">
    <property type="entry name" value="B12-binding"/>
    <property type="match status" value="1"/>
</dbReference>
<organism evidence="7 8">
    <name type="scientific">Streptomyces qaidamensis</name>
    <dbReference type="NCBI Taxonomy" id="1783515"/>
    <lineage>
        <taxon>Bacteria</taxon>
        <taxon>Bacillati</taxon>
        <taxon>Actinomycetota</taxon>
        <taxon>Actinomycetes</taxon>
        <taxon>Kitasatosporales</taxon>
        <taxon>Streptomycetaceae</taxon>
        <taxon>Streptomyces</taxon>
        <taxon>Streptomyces aurantiacus group</taxon>
    </lineage>
</organism>
<dbReference type="STRING" id="1783515.A4E84_23115"/>
<reference evidence="8" key="1">
    <citation type="submission" date="2016-04" db="EMBL/GenBank/DDBJ databases">
        <authorList>
            <person name="Zhang B."/>
        </authorList>
    </citation>
    <scope>NUCLEOTIDE SEQUENCE [LARGE SCALE GENOMIC DNA]</scope>
    <source>
        <strain evidence="8">S10</strain>
    </source>
</reference>
<dbReference type="SFLD" id="SFLDG01123">
    <property type="entry name" value="methyltransferase_(Class_B)"/>
    <property type="match status" value="1"/>
</dbReference>
<dbReference type="PROSITE" id="PS51332">
    <property type="entry name" value="B12_BINDING"/>
    <property type="match status" value="1"/>
</dbReference>
<evidence type="ECO:0000259" key="6">
    <source>
        <dbReference type="PROSITE" id="PS51332"/>
    </source>
</evidence>
<evidence type="ECO:0000256" key="2">
    <source>
        <dbReference type="ARBA" id="ARBA00022691"/>
    </source>
</evidence>
<evidence type="ECO:0000313" key="7">
    <source>
        <dbReference type="EMBL" id="AMW12130.1"/>
    </source>
</evidence>
<evidence type="ECO:0000256" key="4">
    <source>
        <dbReference type="ARBA" id="ARBA00023004"/>
    </source>
</evidence>
<dbReference type="AlphaFoldDB" id="A0A143C4N4"/>
<dbReference type="InterPro" id="IPR006638">
    <property type="entry name" value="Elp3/MiaA/NifB-like_rSAM"/>
</dbReference>
<dbReference type="InterPro" id="IPR034466">
    <property type="entry name" value="Methyltransferase_Class_B"/>
</dbReference>
<dbReference type="CDD" id="cd02068">
    <property type="entry name" value="radical_SAM_B12_BD"/>
    <property type="match status" value="1"/>
</dbReference>
<evidence type="ECO:0000256" key="5">
    <source>
        <dbReference type="ARBA" id="ARBA00023014"/>
    </source>
</evidence>
<dbReference type="SFLD" id="SFLDS00029">
    <property type="entry name" value="Radical_SAM"/>
    <property type="match status" value="1"/>
</dbReference>
<dbReference type="GO" id="GO:0031419">
    <property type="term" value="F:cobalamin binding"/>
    <property type="evidence" value="ECO:0007669"/>
    <property type="project" value="InterPro"/>
</dbReference>
<keyword evidence="4" id="KW-0408">Iron</keyword>
<dbReference type="Pfam" id="PF04055">
    <property type="entry name" value="Radical_SAM"/>
    <property type="match status" value="1"/>
</dbReference>
<evidence type="ECO:0000256" key="1">
    <source>
        <dbReference type="ARBA" id="ARBA00001966"/>
    </source>
</evidence>
<proteinExistence type="predicted"/>
<dbReference type="Gene3D" id="3.40.50.280">
    <property type="entry name" value="Cobalamin-binding domain"/>
    <property type="match status" value="1"/>
</dbReference>
<dbReference type="GO" id="GO:0046872">
    <property type="term" value="F:metal ion binding"/>
    <property type="evidence" value="ECO:0007669"/>
    <property type="project" value="UniProtKB-KW"/>
</dbReference>
<dbReference type="GO" id="GO:0003824">
    <property type="term" value="F:catalytic activity"/>
    <property type="evidence" value="ECO:0007669"/>
    <property type="project" value="InterPro"/>
</dbReference>
<dbReference type="SMART" id="SM00729">
    <property type="entry name" value="Elp3"/>
    <property type="match status" value="1"/>
</dbReference>
<dbReference type="PANTHER" id="PTHR43409:SF16">
    <property type="entry name" value="SLR0320 PROTEIN"/>
    <property type="match status" value="1"/>
</dbReference>
<dbReference type="InterPro" id="IPR058240">
    <property type="entry name" value="rSAM_sf"/>
</dbReference>
<sequence>MRHNVYLAQVNNRFGDQAFLPYSVGVIQAHCQRQPEIAECFRFQEFIFLRENIDHLAARLREPRILGISCYIWNWEYSRALAQAVRSAHPDCLIVMGGPQVPLDSEDFFILNPAVDILVHHEGEFAFADILCEFLRADPNYSRIPGLSVRDGKDSCITTGVREAVKDVNQLASPYLDGTFDALVDLPYRWNASHETNRGCPYSCTFCDWGSAVFTKLRHFDDDRLMKELEWFGRNRIEILYNCDANFGIVPRDIALAKKLAEVRADSGYPVQFRPSFAKKSGPAVFEIAKVLQEVGLQRGITLSMQSMSDDCLTVIKRRNIKQDNLTDLLNLYRSHNMPTYTELILGLPGETLESFRRGVSRLFGAGQHEGLLIYLCELLPNSEMATLQYRTLHSIRTTRLPMLLGYATPSADDVQEYFDVVIETATLPFEDWQKCFMLAWAVQCFHCLNITQALAMFFWTEFGVEYHAFYEELMAFAADNPALLLGRHYADTVTVMLEGADGVGMGRSVPGFGELMWYPEEASFLSMVTRKDELFLELSTFVAHLASRHALPVSAHLLEDLISYQKESLVDPFSPAESRLRLRHNLSNYFEEIYYGRTPQLFPWDGHVTLRAVDEYGGDLRKYAIQAVRYGRKNNHLRRSHVRSD</sequence>
<dbReference type="SUPFAM" id="SSF102114">
    <property type="entry name" value="Radical SAM enzymes"/>
    <property type="match status" value="1"/>
</dbReference>
<dbReference type="KEGG" id="stsi:A4E84_23115"/>
<dbReference type="InterPro" id="IPR007197">
    <property type="entry name" value="rSAM"/>
</dbReference>
<keyword evidence="5" id="KW-0411">Iron-sulfur</keyword>
<feature type="domain" description="B12-binding" evidence="6">
    <location>
        <begin position="1"/>
        <end position="141"/>
    </location>
</feature>
<keyword evidence="8" id="KW-1185">Reference proteome</keyword>
<dbReference type="EMBL" id="CP015098">
    <property type="protein sequence ID" value="AMW12130.1"/>
    <property type="molecule type" value="Genomic_DNA"/>
</dbReference>
<dbReference type="InterPro" id="IPR006158">
    <property type="entry name" value="Cobalamin-bd"/>
</dbReference>
<name>A0A143C4N4_9ACTN</name>
<accession>A0A143C4N4</accession>
<dbReference type="RefSeq" id="WP_062928415.1">
    <property type="nucleotide sequence ID" value="NZ_CP015098.1"/>
</dbReference>
<dbReference type="PANTHER" id="PTHR43409">
    <property type="entry name" value="ANAEROBIC MAGNESIUM-PROTOPORPHYRIN IX MONOMETHYL ESTER CYCLASE-RELATED"/>
    <property type="match status" value="1"/>
</dbReference>
<gene>
    <name evidence="7" type="ORF">A4E84_23115</name>
</gene>
<evidence type="ECO:0000256" key="3">
    <source>
        <dbReference type="ARBA" id="ARBA00022723"/>
    </source>
</evidence>
<dbReference type="GO" id="GO:0005829">
    <property type="term" value="C:cytosol"/>
    <property type="evidence" value="ECO:0007669"/>
    <property type="project" value="TreeGrafter"/>
</dbReference>
<evidence type="ECO:0000313" key="8">
    <source>
        <dbReference type="Proteomes" id="UP000076096"/>
    </source>
</evidence>
<dbReference type="InterPro" id="IPR051198">
    <property type="entry name" value="BchE-like"/>
</dbReference>
<dbReference type="Proteomes" id="UP000076096">
    <property type="component" value="Chromosome"/>
</dbReference>
<comment type="cofactor">
    <cofactor evidence="1">
        <name>[4Fe-4S] cluster</name>
        <dbReference type="ChEBI" id="CHEBI:49883"/>
    </cofactor>
</comment>
<keyword evidence="3" id="KW-0479">Metal-binding</keyword>